<keyword evidence="1" id="KW-0472">Membrane</keyword>
<reference evidence="2" key="1">
    <citation type="submission" date="2020-01" db="EMBL/GenBank/DDBJ databases">
        <title>Development of genomics and gene disruption for Polysphondylium violaceum indicates a role for the polyketide synthase stlB in stalk morphogenesis.</title>
        <authorList>
            <person name="Narita B."/>
            <person name="Kawabe Y."/>
            <person name="Kin K."/>
            <person name="Saito T."/>
            <person name="Gibbs R."/>
            <person name="Kuspa A."/>
            <person name="Muzny D."/>
            <person name="Queller D."/>
            <person name="Richards S."/>
            <person name="Strassman J."/>
            <person name="Sucgang R."/>
            <person name="Worley K."/>
            <person name="Schaap P."/>
        </authorList>
    </citation>
    <scope>NUCLEOTIDE SEQUENCE</scope>
    <source>
        <strain evidence="2">QSvi11</strain>
    </source>
</reference>
<evidence type="ECO:0000313" key="2">
    <source>
        <dbReference type="EMBL" id="KAF2069995.1"/>
    </source>
</evidence>
<evidence type="ECO:0000256" key="1">
    <source>
        <dbReference type="SAM" id="Phobius"/>
    </source>
</evidence>
<organism evidence="2 3">
    <name type="scientific">Polysphondylium violaceum</name>
    <dbReference type="NCBI Taxonomy" id="133409"/>
    <lineage>
        <taxon>Eukaryota</taxon>
        <taxon>Amoebozoa</taxon>
        <taxon>Evosea</taxon>
        <taxon>Eumycetozoa</taxon>
        <taxon>Dictyostelia</taxon>
        <taxon>Dictyosteliales</taxon>
        <taxon>Dictyosteliaceae</taxon>
        <taxon>Polysphondylium</taxon>
    </lineage>
</organism>
<feature type="transmembrane region" description="Helical" evidence="1">
    <location>
        <begin position="307"/>
        <end position="327"/>
    </location>
</feature>
<name>A0A8J4PN14_9MYCE</name>
<keyword evidence="3" id="KW-1185">Reference proteome</keyword>
<dbReference type="Proteomes" id="UP000695562">
    <property type="component" value="Unassembled WGS sequence"/>
</dbReference>
<dbReference type="EMBL" id="AJWJ01000560">
    <property type="protein sequence ID" value="KAF2069995.1"/>
    <property type="molecule type" value="Genomic_DNA"/>
</dbReference>
<keyword evidence="1" id="KW-1133">Transmembrane helix</keyword>
<comment type="caution">
    <text evidence="2">The sequence shown here is derived from an EMBL/GenBank/DDBJ whole genome shotgun (WGS) entry which is preliminary data.</text>
</comment>
<evidence type="ECO:0000313" key="3">
    <source>
        <dbReference type="Proteomes" id="UP000695562"/>
    </source>
</evidence>
<accession>A0A8J4PN14</accession>
<protein>
    <submittedName>
        <fullName evidence="2">Uncharacterized protein</fullName>
    </submittedName>
</protein>
<gene>
    <name evidence="2" type="ORF">CYY_008687</name>
</gene>
<proteinExistence type="predicted"/>
<dbReference type="AlphaFoldDB" id="A0A8J4PN14"/>
<sequence>MLYSDIINHLSTYQQQCPKKRTKKLFSEGINFVKTKNSSFMEGNHPSRKFNTYVHVPLPLVREEFIYWFNEYDHLFDLNMEDESLNYSEESISYLVSTVHSIFSNSSLSMTSFEINNEIPLSPILAIRDLDDNNENHSEIGGFDDFVPEYEVSFIVSSFDSLLSLSYSSIQSFVGLEDFTVPPTSEFQMTNSESFGSFQDYDHSLLVNSPTSTIAYDGIQSSPITISDLVARGLDESIDSGFIKDDFQYDYLFLLNPNQEFVYYKFNYENDVTSHSDQEYSTDQESVGSSFFSSFSSTSSSPVLLDISQTSCLCVFLLIMVMVIYMLN</sequence>
<keyword evidence="1" id="KW-0812">Transmembrane</keyword>